<comment type="caution">
    <text evidence="1">The sequence shown here is derived from an EMBL/GenBank/DDBJ whole genome shotgun (WGS) entry which is preliminary data.</text>
</comment>
<accession>A0A368KPJ7</accession>
<sequence>MITSLDELVAYSESQAEELPALKDRILLKRPGSEKEEADRLTVLLPQLPSSYVSVAEEIDLLGVSIGFFELSPTSTPGVSLSEKLLRCNKDAGMRSIFERDGVYQIGSWDADPVAVAITSGSFQHGQVVKYSVGNPALTPESLADSFEQFLCIAGSLDEIRAKYADEDDPSEGIGDFEDGFEEVAPPNYLAAWRKIAEVVLS</sequence>
<reference evidence="1 2" key="1">
    <citation type="submission" date="2018-07" db="EMBL/GenBank/DDBJ databases">
        <title>Comparative genomes isolates from brazilian mangrove.</title>
        <authorList>
            <person name="De Araujo J.E."/>
            <person name="Taketani R.G."/>
            <person name="Silva M.C.P."/>
            <person name="Lourenco M.V."/>
            <person name="Oliveira V.M."/>
            <person name="Andreote F.D."/>
        </authorList>
    </citation>
    <scope>NUCLEOTIDE SEQUENCE [LARGE SCALE GENOMIC DNA]</scope>
    <source>
        <strain evidence="1 2">HEX PRIS-MGV</strain>
    </source>
</reference>
<dbReference type="Proteomes" id="UP000253562">
    <property type="component" value="Unassembled WGS sequence"/>
</dbReference>
<dbReference type="EMBL" id="QPEX01000039">
    <property type="protein sequence ID" value="RCS43247.1"/>
    <property type="molecule type" value="Genomic_DNA"/>
</dbReference>
<proteinExistence type="predicted"/>
<gene>
    <name evidence="1" type="ORF">DTL42_19005</name>
</gene>
<dbReference type="AlphaFoldDB" id="A0A368KPJ7"/>
<evidence type="ECO:0000313" key="2">
    <source>
        <dbReference type="Proteomes" id="UP000253562"/>
    </source>
</evidence>
<protein>
    <recommendedName>
        <fullName evidence="3">SMI1/KNR4 family protein</fullName>
    </recommendedName>
</protein>
<dbReference type="RefSeq" id="WP_114370954.1">
    <property type="nucleotide sequence ID" value="NZ_QPEX01000039.1"/>
</dbReference>
<organism evidence="1 2">
    <name type="scientific">Bremerella cremea</name>
    <dbReference type="NCBI Taxonomy" id="1031537"/>
    <lineage>
        <taxon>Bacteria</taxon>
        <taxon>Pseudomonadati</taxon>
        <taxon>Planctomycetota</taxon>
        <taxon>Planctomycetia</taxon>
        <taxon>Pirellulales</taxon>
        <taxon>Pirellulaceae</taxon>
        <taxon>Bremerella</taxon>
    </lineage>
</organism>
<evidence type="ECO:0000313" key="1">
    <source>
        <dbReference type="EMBL" id="RCS43247.1"/>
    </source>
</evidence>
<evidence type="ECO:0008006" key="3">
    <source>
        <dbReference type="Google" id="ProtNLM"/>
    </source>
</evidence>
<name>A0A368KPJ7_9BACT</name>